<name>A0ABQ9F777_TEGGR</name>
<evidence type="ECO:0000313" key="2">
    <source>
        <dbReference type="Proteomes" id="UP001217089"/>
    </source>
</evidence>
<evidence type="ECO:0000313" key="1">
    <source>
        <dbReference type="EMBL" id="KAJ8311415.1"/>
    </source>
</evidence>
<proteinExistence type="predicted"/>
<sequence length="93" mass="10763">MFCRSKVFTLKRDQYRHGNEVVISKGVTEAFRSKHVYSLIHRYKPLSYTPTRKKTSLMRAGDASAVARTSINERCLKGHGRWKSDISKDVFVE</sequence>
<reference evidence="1 2" key="1">
    <citation type="submission" date="2022-12" db="EMBL/GenBank/DDBJ databases">
        <title>Chromosome-level genome of Tegillarca granosa.</title>
        <authorList>
            <person name="Kim J."/>
        </authorList>
    </citation>
    <scope>NUCLEOTIDE SEQUENCE [LARGE SCALE GENOMIC DNA]</scope>
    <source>
        <strain evidence="1">Teg-2019</strain>
        <tissue evidence="1">Adductor muscle</tissue>
    </source>
</reference>
<dbReference type="Proteomes" id="UP001217089">
    <property type="component" value="Unassembled WGS sequence"/>
</dbReference>
<accession>A0ABQ9F777</accession>
<comment type="caution">
    <text evidence="1">The sequence shown here is derived from an EMBL/GenBank/DDBJ whole genome shotgun (WGS) entry which is preliminary data.</text>
</comment>
<protein>
    <submittedName>
        <fullName evidence="1">Uncharacterized protein</fullName>
    </submittedName>
</protein>
<gene>
    <name evidence="1" type="ORF">KUTeg_010770</name>
</gene>
<keyword evidence="2" id="KW-1185">Reference proteome</keyword>
<dbReference type="EMBL" id="JARBDR010000496">
    <property type="protein sequence ID" value="KAJ8311415.1"/>
    <property type="molecule type" value="Genomic_DNA"/>
</dbReference>
<organism evidence="1 2">
    <name type="scientific">Tegillarca granosa</name>
    <name type="common">Malaysian cockle</name>
    <name type="synonym">Anadara granosa</name>
    <dbReference type="NCBI Taxonomy" id="220873"/>
    <lineage>
        <taxon>Eukaryota</taxon>
        <taxon>Metazoa</taxon>
        <taxon>Spiralia</taxon>
        <taxon>Lophotrochozoa</taxon>
        <taxon>Mollusca</taxon>
        <taxon>Bivalvia</taxon>
        <taxon>Autobranchia</taxon>
        <taxon>Pteriomorphia</taxon>
        <taxon>Arcoida</taxon>
        <taxon>Arcoidea</taxon>
        <taxon>Arcidae</taxon>
        <taxon>Tegillarca</taxon>
    </lineage>
</organism>